<sequence>MTRFRTENTADVDVDPSARKEDADHGSDAGALKVNNGLRHHLSVNRNLGNTSRRIKRL</sequence>
<dbReference type="Proteomes" id="UP001302367">
    <property type="component" value="Chromosome 6"/>
</dbReference>
<dbReference type="GeneID" id="90644567"/>
<dbReference type="EMBL" id="CP134189">
    <property type="protein sequence ID" value="WPB04724.1"/>
    <property type="molecule type" value="Genomic_DNA"/>
</dbReference>
<evidence type="ECO:0000313" key="3">
    <source>
        <dbReference type="Proteomes" id="UP001302367"/>
    </source>
</evidence>
<feature type="region of interest" description="Disordered" evidence="1">
    <location>
        <begin position="1"/>
        <end position="38"/>
    </location>
</feature>
<protein>
    <submittedName>
        <fullName evidence="2">Uncharacterized protein</fullName>
    </submittedName>
</protein>
<evidence type="ECO:0000256" key="1">
    <source>
        <dbReference type="SAM" id="MobiDB-lite"/>
    </source>
</evidence>
<name>A0ABZ0NYU5_CERBT</name>
<proteinExistence type="predicted"/>
<keyword evidence="3" id="KW-1185">Reference proteome</keyword>
<feature type="compositionally biased region" description="Basic and acidic residues" evidence="1">
    <location>
        <begin position="16"/>
        <end position="27"/>
    </location>
</feature>
<evidence type="ECO:0000313" key="2">
    <source>
        <dbReference type="EMBL" id="WPB04724.1"/>
    </source>
</evidence>
<dbReference type="RefSeq" id="XP_065459252.1">
    <property type="nucleotide sequence ID" value="XM_065603180.1"/>
</dbReference>
<reference evidence="2 3" key="1">
    <citation type="submission" date="2023-09" db="EMBL/GenBank/DDBJ databases">
        <title>Complete-Gapless Cercospora beticola genome.</title>
        <authorList>
            <person name="Wyatt N.A."/>
            <person name="Spanner R.E."/>
            <person name="Bolton M.D."/>
        </authorList>
    </citation>
    <scope>NUCLEOTIDE SEQUENCE [LARGE SCALE GENOMIC DNA]</scope>
    <source>
        <strain evidence="2">Cb09-40</strain>
    </source>
</reference>
<gene>
    <name evidence="2" type="ORF">RHO25_009371</name>
</gene>
<accession>A0ABZ0NYU5</accession>
<organism evidence="2 3">
    <name type="scientific">Cercospora beticola</name>
    <name type="common">Sugarbeet leaf spot fungus</name>
    <dbReference type="NCBI Taxonomy" id="122368"/>
    <lineage>
        <taxon>Eukaryota</taxon>
        <taxon>Fungi</taxon>
        <taxon>Dikarya</taxon>
        <taxon>Ascomycota</taxon>
        <taxon>Pezizomycotina</taxon>
        <taxon>Dothideomycetes</taxon>
        <taxon>Dothideomycetidae</taxon>
        <taxon>Mycosphaerellales</taxon>
        <taxon>Mycosphaerellaceae</taxon>
        <taxon>Cercospora</taxon>
    </lineage>
</organism>